<dbReference type="GeneTree" id="ENSGT00940000154755"/>
<dbReference type="FunFam" id="3.10.450.10:FF:000004">
    <property type="entry name" value="Cystatin C"/>
    <property type="match status" value="1"/>
</dbReference>
<feature type="chain" id="PRO_5018537861" description="Cystatin domain-containing protein" evidence="3">
    <location>
        <begin position="19"/>
        <end position="133"/>
    </location>
</feature>
<dbReference type="SUPFAM" id="SSF54403">
    <property type="entry name" value="Cystatin/monellin"/>
    <property type="match status" value="1"/>
</dbReference>
<dbReference type="Proteomes" id="UP000261500">
    <property type="component" value="Unplaced"/>
</dbReference>
<evidence type="ECO:0000256" key="3">
    <source>
        <dbReference type="SAM" id="SignalP"/>
    </source>
</evidence>
<reference evidence="5" key="1">
    <citation type="submission" date="2025-08" db="UniProtKB">
        <authorList>
            <consortium name="Ensembl"/>
        </authorList>
    </citation>
    <scope>IDENTIFICATION</scope>
</reference>
<dbReference type="SMART" id="SM00043">
    <property type="entry name" value="CY"/>
    <property type="match status" value="1"/>
</dbReference>
<evidence type="ECO:0000256" key="2">
    <source>
        <dbReference type="ARBA" id="ARBA00023157"/>
    </source>
</evidence>
<dbReference type="Ensembl" id="ENSPLAT00000018004.1">
    <property type="protein sequence ID" value="ENSPLAP00000010817.1"/>
    <property type="gene ID" value="ENSPLAG00000013933.1"/>
</dbReference>
<dbReference type="Pfam" id="PF00031">
    <property type="entry name" value="Cystatin"/>
    <property type="match status" value="1"/>
</dbReference>
<protein>
    <recommendedName>
        <fullName evidence="4">Cystatin domain-containing protein</fullName>
    </recommendedName>
</protein>
<keyword evidence="2" id="KW-1015">Disulfide bond</keyword>
<proteinExistence type="inferred from homology"/>
<dbReference type="GO" id="GO:0005615">
    <property type="term" value="C:extracellular space"/>
    <property type="evidence" value="ECO:0007669"/>
    <property type="project" value="TreeGrafter"/>
</dbReference>
<dbReference type="GO" id="GO:0005737">
    <property type="term" value="C:cytoplasm"/>
    <property type="evidence" value="ECO:0007669"/>
    <property type="project" value="TreeGrafter"/>
</dbReference>
<dbReference type="PANTHER" id="PTHR46186">
    <property type="entry name" value="CYSTATIN"/>
    <property type="match status" value="1"/>
</dbReference>
<sequence>MWKIVVPIFATIFAVGQCGIPGGWQNADIQGEDFQNALNYAVAQHNRGNEADMFLHKVVEIVSAQFQVSVVAGANYKITVKLGRTNCKKGEANTECTVYVDPAKAQIYQCTFIVWSCPWLNDIQVTEKQCLNP</sequence>
<dbReference type="Gene3D" id="3.10.450.10">
    <property type="match status" value="1"/>
</dbReference>
<dbReference type="CDD" id="cd00042">
    <property type="entry name" value="CY"/>
    <property type="match status" value="1"/>
</dbReference>
<dbReference type="STRING" id="48699.ENSPLAP00000010817"/>
<evidence type="ECO:0000256" key="1">
    <source>
        <dbReference type="ARBA" id="ARBA00009403"/>
    </source>
</evidence>
<keyword evidence="3" id="KW-0732">Signal</keyword>
<comment type="similarity">
    <text evidence="1">Belongs to the cystatin family.</text>
</comment>
<dbReference type="GO" id="GO:0031982">
    <property type="term" value="C:vesicle"/>
    <property type="evidence" value="ECO:0007669"/>
    <property type="project" value="TreeGrafter"/>
</dbReference>
<dbReference type="AlphaFoldDB" id="A0A3B3UDZ0"/>
<dbReference type="GO" id="GO:0004869">
    <property type="term" value="F:cysteine-type endopeptidase inhibitor activity"/>
    <property type="evidence" value="ECO:0007669"/>
    <property type="project" value="InterPro"/>
</dbReference>
<dbReference type="InterPro" id="IPR046350">
    <property type="entry name" value="Cystatin_sf"/>
</dbReference>
<dbReference type="InterPro" id="IPR000010">
    <property type="entry name" value="Cystatin_dom"/>
</dbReference>
<dbReference type="PANTHER" id="PTHR46186:SF12">
    <property type="entry name" value="CYSTATIN C (AMYLOID ANGIOPATHY AND CEREBRAL HEMORRHAGE)-RELATED"/>
    <property type="match status" value="1"/>
</dbReference>
<organism evidence="5 6">
    <name type="scientific">Poecilia latipinna</name>
    <name type="common">sailfin molly</name>
    <dbReference type="NCBI Taxonomy" id="48699"/>
    <lineage>
        <taxon>Eukaryota</taxon>
        <taxon>Metazoa</taxon>
        <taxon>Chordata</taxon>
        <taxon>Craniata</taxon>
        <taxon>Vertebrata</taxon>
        <taxon>Euteleostomi</taxon>
        <taxon>Actinopterygii</taxon>
        <taxon>Neopterygii</taxon>
        <taxon>Teleostei</taxon>
        <taxon>Neoteleostei</taxon>
        <taxon>Acanthomorphata</taxon>
        <taxon>Ovalentaria</taxon>
        <taxon>Atherinomorphae</taxon>
        <taxon>Cyprinodontiformes</taxon>
        <taxon>Poeciliidae</taxon>
        <taxon>Poeciliinae</taxon>
        <taxon>Poecilia</taxon>
    </lineage>
</organism>
<keyword evidence="6" id="KW-1185">Reference proteome</keyword>
<evidence type="ECO:0000259" key="4">
    <source>
        <dbReference type="SMART" id="SM00043"/>
    </source>
</evidence>
<feature type="domain" description="Cystatin" evidence="4">
    <location>
        <begin position="19"/>
        <end position="131"/>
    </location>
</feature>
<evidence type="ECO:0000313" key="6">
    <source>
        <dbReference type="Proteomes" id="UP000261500"/>
    </source>
</evidence>
<evidence type="ECO:0000313" key="5">
    <source>
        <dbReference type="Ensembl" id="ENSPLAP00000010817.1"/>
    </source>
</evidence>
<reference evidence="5" key="2">
    <citation type="submission" date="2025-09" db="UniProtKB">
        <authorList>
            <consortium name="Ensembl"/>
        </authorList>
    </citation>
    <scope>IDENTIFICATION</scope>
</reference>
<feature type="signal peptide" evidence="3">
    <location>
        <begin position="1"/>
        <end position="18"/>
    </location>
</feature>
<accession>A0A3B3UDZ0</accession>
<name>A0A3B3UDZ0_9TELE</name>